<comment type="catalytic activity">
    <reaction evidence="13 15">
        <text>[(1-&gt;4)-alpha-D-galacturonosyl methyl ester](n) + n H2O = [(1-&gt;4)-alpha-D-galacturonosyl](n) + n methanol + n H(+)</text>
        <dbReference type="Rhea" id="RHEA:22380"/>
        <dbReference type="Rhea" id="RHEA-COMP:14570"/>
        <dbReference type="Rhea" id="RHEA-COMP:14573"/>
        <dbReference type="ChEBI" id="CHEBI:15377"/>
        <dbReference type="ChEBI" id="CHEBI:15378"/>
        <dbReference type="ChEBI" id="CHEBI:17790"/>
        <dbReference type="ChEBI" id="CHEBI:140522"/>
        <dbReference type="ChEBI" id="CHEBI:140523"/>
        <dbReference type="EC" id="3.1.1.11"/>
    </reaction>
</comment>
<dbReference type="CDD" id="cd15798">
    <property type="entry name" value="PMEI-like_3"/>
    <property type="match status" value="1"/>
</dbReference>
<evidence type="ECO:0000256" key="12">
    <source>
        <dbReference type="ARBA" id="ARBA00023316"/>
    </source>
</evidence>
<keyword evidence="19" id="KW-1185">Reference proteome</keyword>
<evidence type="ECO:0000256" key="11">
    <source>
        <dbReference type="ARBA" id="ARBA00023180"/>
    </source>
</evidence>
<comment type="function">
    <text evidence="15">Acts in the modification of cell walls via demethylesterification of cell wall pectin.</text>
</comment>
<dbReference type="UniPathway" id="UPA00545">
    <property type="reaction ID" value="UER00823"/>
</dbReference>
<protein>
    <recommendedName>
        <fullName evidence="5 15">Pectinesterase</fullName>
        <ecNumber evidence="5 15">3.1.1.11</ecNumber>
    </recommendedName>
</protein>
<dbReference type="GO" id="GO:0004857">
    <property type="term" value="F:enzyme inhibitor activity"/>
    <property type="evidence" value="ECO:0007669"/>
    <property type="project" value="InterPro"/>
</dbReference>
<evidence type="ECO:0000256" key="9">
    <source>
        <dbReference type="ARBA" id="ARBA00023085"/>
    </source>
</evidence>
<feature type="domain" description="Pectinesterase inhibitor" evidence="17">
    <location>
        <begin position="68"/>
        <end position="225"/>
    </location>
</feature>
<dbReference type="PANTHER" id="PTHR31707">
    <property type="entry name" value="PECTINESTERASE"/>
    <property type="match status" value="1"/>
</dbReference>
<evidence type="ECO:0000256" key="7">
    <source>
        <dbReference type="ARBA" id="ARBA00022525"/>
    </source>
</evidence>
<name>A0A068TR01_COFCA</name>
<evidence type="ECO:0000256" key="8">
    <source>
        <dbReference type="ARBA" id="ARBA00022801"/>
    </source>
</evidence>
<dbReference type="Pfam" id="PF01095">
    <property type="entry name" value="Pectinesterase"/>
    <property type="match status" value="1"/>
</dbReference>
<keyword evidence="16" id="KW-0472">Membrane</keyword>
<evidence type="ECO:0000256" key="1">
    <source>
        <dbReference type="ARBA" id="ARBA00004191"/>
    </source>
</evidence>
<evidence type="ECO:0000256" key="13">
    <source>
        <dbReference type="ARBA" id="ARBA00047928"/>
    </source>
</evidence>
<comment type="similarity">
    <text evidence="4">In the C-terminal section; belongs to the pectinesterase family.</text>
</comment>
<dbReference type="SUPFAM" id="SSF51126">
    <property type="entry name" value="Pectin lyase-like"/>
    <property type="match status" value="1"/>
</dbReference>
<dbReference type="EMBL" id="HG739086">
    <property type="protein sequence ID" value="CDO97788.1"/>
    <property type="molecule type" value="Genomic_DNA"/>
</dbReference>
<comment type="similarity">
    <text evidence="3">In the N-terminal section; belongs to the PMEI family.</text>
</comment>
<dbReference type="FunCoup" id="A0A068TR01">
    <property type="interactions" value="88"/>
</dbReference>
<evidence type="ECO:0000256" key="16">
    <source>
        <dbReference type="SAM" id="Phobius"/>
    </source>
</evidence>
<comment type="pathway">
    <text evidence="2 15">Glycan metabolism; pectin degradation; 2-dehydro-3-deoxy-D-gluconate from pectin: step 1/5.</text>
</comment>
<dbReference type="InterPro" id="IPR018040">
    <property type="entry name" value="Pectinesterase_Tyr_AS"/>
</dbReference>
<keyword evidence="7 15" id="KW-0964">Secreted</keyword>
<dbReference type="FunFam" id="2.160.20.10:FF:000001">
    <property type="entry name" value="Pectinesterase"/>
    <property type="match status" value="1"/>
</dbReference>
<dbReference type="GO" id="GO:0045490">
    <property type="term" value="P:pectin catabolic process"/>
    <property type="evidence" value="ECO:0007669"/>
    <property type="project" value="UniProtKB-UniRule"/>
</dbReference>
<dbReference type="InterPro" id="IPR012334">
    <property type="entry name" value="Pectin_lyas_fold"/>
</dbReference>
<dbReference type="EC" id="3.1.1.11" evidence="5 15"/>
<feature type="active site" evidence="14">
    <location>
        <position position="426"/>
    </location>
</feature>
<proteinExistence type="inferred from homology"/>
<dbReference type="InterPro" id="IPR033131">
    <property type="entry name" value="Pectinesterase_Asp_AS"/>
</dbReference>
<keyword evidence="9 15" id="KW-0063">Aspartyl esterase</keyword>
<comment type="subcellular location">
    <subcellularLocation>
        <location evidence="1 15">Secreted</location>
        <location evidence="1 15">Cell wall</location>
    </subcellularLocation>
</comment>
<accession>A0A068TR01</accession>
<evidence type="ECO:0000256" key="2">
    <source>
        <dbReference type="ARBA" id="ARBA00005184"/>
    </source>
</evidence>
<dbReference type="SMART" id="SM00856">
    <property type="entry name" value="PMEI"/>
    <property type="match status" value="1"/>
</dbReference>
<evidence type="ECO:0000256" key="10">
    <source>
        <dbReference type="ARBA" id="ARBA00023157"/>
    </source>
</evidence>
<dbReference type="Gene3D" id="1.20.140.40">
    <property type="entry name" value="Invertase/pectin methylesterase inhibitor family protein"/>
    <property type="match status" value="1"/>
</dbReference>
<evidence type="ECO:0000313" key="19">
    <source>
        <dbReference type="Proteomes" id="UP000295252"/>
    </source>
</evidence>
<evidence type="ECO:0000256" key="15">
    <source>
        <dbReference type="RuleBase" id="RU000589"/>
    </source>
</evidence>
<dbReference type="InterPro" id="IPR035513">
    <property type="entry name" value="Invertase/methylesterase_inhib"/>
</dbReference>
<dbReference type="PROSITE" id="PS00503">
    <property type="entry name" value="PECTINESTERASE_2"/>
    <property type="match status" value="1"/>
</dbReference>
<dbReference type="STRING" id="49390.A0A068TR01"/>
<dbReference type="OMA" id="DKHKWNV"/>
<keyword evidence="10" id="KW-1015">Disulfide bond</keyword>
<evidence type="ECO:0000256" key="4">
    <source>
        <dbReference type="ARBA" id="ARBA00007786"/>
    </source>
</evidence>
<dbReference type="Proteomes" id="UP000295252">
    <property type="component" value="Chromosome VI"/>
</dbReference>
<keyword evidence="16" id="KW-0812">Transmembrane</keyword>
<dbReference type="AlphaFoldDB" id="A0A068TR01"/>
<keyword evidence="11" id="KW-0325">Glycoprotein</keyword>
<sequence>MDTIKSFKGYGKVDPVEEQAFRRKTRRRTIVLLVSLLLLVALIVGVVVATVAHKKKNSKGNANDAPTSPSQSLRAICSVTVHPDSCYTSISSLEASNSTTDPEKLFQLSLQVVHASLQKLSTLPQHWISDARDLPLKKALGVCQAVIDDAVDATDESLSSLNVSEGDRLLTVDRVNDLKTWLSASLTDLETCLDSLQEVNATVLAEQVRTSSRNSTEFASNSLAIVSKLLTILSGFNIPIHRKLLAAGTDSDGGFPRWVRAADRRLLQTPNENTKPDLVVAQDGSGDYRTISEAVAKIPKKSKTRFVIYVKAGVYKEKVSLDKSTWNVMMYGDGKAKTVVTSDDNFVDGTPTFDTATFAVAGKGFIAKSMAFRNTAGAAKHQAVAFRSGSDQSVLYLCSFDAFQDTLYTHSNRQFYRECDISGTIDFIFGNAAVVLQNCNILPRQPLPNQFVTITAQGKKDPNQNTGITIQNCVMSPLDKLTAPTYLGRPWKPYSTTVIMQTNIGAFLAPKGWIEWVFNVEPPSTIFYGEYQNTGPGSSVAQRVKWDGLNPSLTATQASKYTVKSFIAGQSWIPASAVTFTQNLRSSFIGLEWSSDLANAFSEMPCPATSKDGRMLVESALADVSDQKKKKI</sequence>
<dbReference type="GO" id="GO:0042545">
    <property type="term" value="P:cell wall modification"/>
    <property type="evidence" value="ECO:0007669"/>
    <property type="project" value="UniProtKB-UniRule"/>
</dbReference>
<dbReference type="Gramene" id="CDO97788">
    <property type="protein sequence ID" value="CDO97788"/>
    <property type="gene ID" value="GSCOC_T00021692001"/>
</dbReference>
<keyword evidence="6 15" id="KW-0134">Cell wall</keyword>
<keyword evidence="8 15" id="KW-0378">Hydrolase</keyword>
<dbReference type="PhylomeDB" id="A0A068TR01"/>
<evidence type="ECO:0000256" key="5">
    <source>
        <dbReference type="ARBA" id="ARBA00013229"/>
    </source>
</evidence>
<dbReference type="GO" id="GO:0030599">
    <property type="term" value="F:pectinesterase activity"/>
    <property type="evidence" value="ECO:0007669"/>
    <property type="project" value="UniProtKB-UniRule"/>
</dbReference>
<feature type="transmembrane region" description="Helical" evidence="16">
    <location>
        <begin position="30"/>
        <end position="52"/>
    </location>
</feature>
<dbReference type="InParanoid" id="A0A068TR01"/>
<evidence type="ECO:0000256" key="14">
    <source>
        <dbReference type="PROSITE-ProRule" id="PRU10040"/>
    </source>
</evidence>
<dbReference type="FunFam" id="1.20.140.40:FF:000010">
    <property type="entry name" value="Pectinesterase"/>
    <property type="match status" value="1"/>
</dbReference>
<keyword evidence="16" id="KW-1133">Transmembrane helix</keyword>
<dbReference type="Pfam" id="PF04043">
    <property type="entry name" value="PMEI"/>
    <property type="match status" value="1"/>
</dbReference>
<dbReference type="PROSITE" id="PS00800">
    <property type="entry name" value="PECTINESTERASE_1"/>
    <property type="match status" value="1"/>
</dbReference>
<dbReference type="NCBIfam" id="TIGR01614">
    <property type="entry name" value="PME_inhib"/>
    <property type="match status" value="1"/>
</dbReference>
<evidence type="ECO:0000256" key="6">
    <source>
        <dbReference type="ARBA" id="ARBA00022512"/>
    </source>
</evidence>
<dbReference type="SUPFAM" id="SSF101148">
    <property type="entry name" value="Plant invertase/pectin methylesterase inhibitor"/>
    <property type="match status" value="1"/>
</dbReference>
<gene>
    <name evidence="18" type="ORF">GSCOC_T00021692001</name>
</gene>
<dbReference type="InterPro" id="IPR011050">
    <property type="entry name" value="Pectin_lyase_fold/virulence"/>
</dbReference>
<dbReference type="InterPro" id="IPR000070">
    <property type="entry name" value="Pectinesterase_cat"/>
</dbReference>
<dbReference type="InterPro" id="IPR006501">
    <property type="entry name" value="Pectinesterase_inhib_dom"/>
</dbReference>
<evidence type="ECO:0000256" key="3">
    <source>
        <dbReference type="ARBA" id="ARBA00006027"/>
    </source>
</evidence>
<dbReference type="OrthoDB" id="2019149at2759"/>
<evidence type="ECO:0000313" key="18">
    <source>
        <dbReference type="EMBL" id="CDO97788.1"/>
    </source>
</evidence>
<keyword evidence="12 15" id="KW-0961">Cell wall biogenesis/degradation</keyword>
<organism evidence="18 19">
    <name type="scientific">Coffea canephora</name>
    <name type="common">Robusta coffee</name>
    <dbReference type="NCBI Taxonomy" id="49390"/>
    <lineage>
        <taxon>Eukaryota</taxon>
        <taxon>Viridiplantae</taxon>
        <taxon>Streptophyta</taxon>
        <taxon>Embryophyta</taxon>
        <taxon>Tracheophyta</taxon>
        <taxon>Spermatophyta</taxon>
        <taxon>Magnoliopsida</taxon>
        <taxon>eudicotyledons</taxon>
        <taxon>Gunneridae</taxon>
        <taxon>Pentapetalae</taxon>
        <taxon>asterids</taxon>
        <taxon>lamiids</taxon>
        <taxon>Gentianales</taxon>
        <taxon>Rubiaceae</taxon>
        <taxon>Ixoroideae</taxon>
        <taxon>Gardenieae complex</taxon>
        <taxon>Bertiereae - Coffeeae clade</taxon>
        <taxon>Coffeeae</taxon>
        <taxon>Coffea</taxon>
    </lineage>
</organism>
<evidence type="ECO:0000259" key="17">
    <source>
        <dbReference type="SMART" id="SM00856"/>
    </source>
</evidence>
<reference evidence="19" key="1">
    <citation type="journal article" date="2014" name="Science">
        <title>The coffee genome provides insight into the convergent evolution of caffeine biosynthesis.</title>
        <authorList>
            <person name="Denoeud F."/>
            <person name="Carretero-Paulet L."/>
            <person name="Dereeper A."/>
            <person name="Droc G."/>
            <person name="Guyot R."/>
            <person name="Pietrella M."/>
            <person name="Zheng C."/>
            <person name="Alberti A."/>
            <person name="Anthony F."/>
            <person name="Aprea G."/>
            <person name="Aury J.M."/>
            <person name="Bento P."/>
            <person name="Bernard M."/>
            <person name="Bocs S."/>
            <person name="Campa C."/>
            <person name="Cenci A."/>
            <person name="Combes M.C."/>
            <person name="Crouzillat D."/>
            <person name="Da Silva C."/>
            <person name="Daddiego L."/>
            <person name="De Bellis F."/>
            <person name="Dussert S."/>
            <person name="Garsmeur O."/>
            <person name="Gayraud T."/>
            <person name="Guignon V."/>
            <person name="Jahn K."/>
            <person name="Jamilloux V."/>
            <person name="Joet T."/>
            <person name="Labadie K."/>
            <person name="Lan T."/>
            <person name="Leclercq J."/>
            <person name="Lepelley M."/>
            <person name="Leroy T."/>
            <person name="Li L.T."/>
            <person name="Librado P."/>
            <person name="Lopez L."/>
            <person name="Munoz A."/>
            <person name="Noel B."/>
            <person name="Pallavicini A."/>
            <person name="Perrotta G."/>
            <person name="Poncet V."/>
            <person name="Pot D."/>
            <person name="Priyono X."/>
            <person name="Rigoreau M."/>
            <person name="Rouard M."/>
            <person name="Rozas J."/>
            <person name="Tranchant-Dubreuil C."/>
            <person name="VanBuren R."/>
            <person name="Zhang Q."/>
            <person name="Andrade A.C."/>
            <person name="Argout X."/>
            <person name="Bertrand B."/>
            <person name="de Kochko A."/>
            <person name="Graziosi G."/>
            <person name="Henry R.J."/>
            <person name="Jayarama X."/>
            <person name="Ming R."/>
            <person name="Nagai C."/>
            <person name="Rounsley S."/>
            <person name="Sankoff D."/>
            <person name="Giuliano G."/>
            <person name="Albert V.A."/>
            <person name="Wincker P."/>
            <person name="Lashermes P."/>
        </authorList>
    </citation>
    <scope>NUCLEOTIDE SEQUENCE [LARGE SCALE GENOMIC DNA]</scope>
    <source>
        <strain evidence="19">cv. DH200-94</strain>
    </source>
</reference>
<dbReference type="Gene3D" id="2.160.20.10">
    <property type="entry name" value="Single-stranded right-handed beta-helix, Pectin lyase-like"/>
    <property type="match status" value="1"/>
</dbReference>